<feature type="compositionally biased region" description="Basic and acidic residues" evidence="2">
    <location>
        <begin position="235"/>
        <end position="261"/>
    </location>
</feature>
<dbReference type="InterPro" id="IPR027193">
    <property type="entry name" value="Noc4"/>
</dbReference>
<comment type="caution">
    <text evidence="4">The sequence shown here is derived from an EMBL/GenBank/DDBJ whole genome shotgun (WGS) entry which is preliminary data.</text>
</comment>
<dbReference type="EMBL" id="LVLJ01003744">
    <property type="protein sequence ID" value="OAE19901.1"/>
    <property type="molecule type" value="Genomic_DNA"/>
</dbReference>
<dbReference type="InterPro" id="IPR005612">
    <property type="entry name" value="CCAAT-binding_factor"/>
</dbReference>
<feature type="region of interest" description="Disordered" evidence="2">
    <location>
        <begin position="619"/>
        <end position="693"/>
    </location>
</feature>
<dbReference type="Proteomes" id="UP000077202">
    <property type="component" value="Unassembled WGS sequence"/>
</dbReference>
<comment type="similarity">
    <text evidence="1">Belongs to the CBF/MAK21 family.</text>
</comment>
<dbReference type="PANTHER" id="PTHR12455:SF0">
    <property type="entry name" value="NUCLEOLAR COMPLEX PROTEIN 4 HOMOLOG"/>
    <property type="match status" value="1"/>
</dbReference>
<reference evidence="4" key="1">
    <citation type="submission" date="2016-03" db="EMBL/GenBank/DDBJ databases">
        <title>Mechanisms controlling the formation of the plant cell surface in tip-growing cells are functionally conserved among land plants.</title>
        <authorList>
            <person name="Honkanen S."/>
            <person name="Jones V.A."/>
            <person name="Morieri G."/>
            <person name="Champion C."/>
            <person name="Hetherington A.J."/>
            <person name="Kelly S."/>
            <person name="Saint-Marcoux D."/>
            <person name="Proust H."/>
            <person name="Prescott H."/>
            <person name="Dolan L."/>
        </authorList>
    </citation>
    <scope>NUCLEOTIDE SEQUENCE [LARGE SCALE GENOMIC DNA]</scope>
    <source>
        <tissue evidence="4">Whole gametophyte</tissue>
    </source>
</reference>
<feature type="compositionally biased region" description="Acidic residues" evidence="2">
    <location>
        <begin position="626"/>
        <end position="667"/>
    </location>
</feature>
<feature type="domain" description="CCAAT-binding factor" evidence="3">
    <location>
        <begin position="359"/>
        <end position="535"/>
    </location>
</feature>
<sequence>MRAKESKASKSAFLEETKQLGSDLLTSRSHVNNAPALLSTLSNAKHPSPPRAEALRSLQAFFVSLLRAGKLESGARSVEAAKDGEEPEAVYRMWVWSKYQEFRKTVFRMITEESASALQVEALNTWMDLVRDEKLGEFNNTLYYKLCEATVRCKGSTNDILQLLIKKYFKYCDVRYYTYANLETLISKRLRKNEKGMDTAVSSDEDEEKRSGVRLHAFSRNAYELLSSLPTLSNDEQKSGDDVHELWTHPQDEDRNRESGGKRKNRASSSKTKQSKPTSPKKQKAAFSKAWLAFLRLALPLDTYKKVLGRLHRQVIPHMNNPILLSSSVLYLPVVASVYAPDECSDFLTQSYDVGGLISVMALSSLFILITGHGLEYPDFYNKLYALLEPSIFVAKHRSRFFELLDSCLKSSHLPAYLAAAFAKRLGRLVLSAPPSGSIVVIALIHNILRRHPSVNCLVHRDSSQATTIAAVKDGANVEGITAEEKSDKAVDGKLGADPFRADESDTAKCDALQSSLWEIDTLRRHYCPAVSRFVESLETDLTVRAKTTEMSISDFSSTSYATIFNEEVGRRLKAVPLAFYHTVPSTLFAENCFEGWTFGDVDVTPMKAIEDTKTSNIVVNKETVDAEEDSDEDEDGDEEEGMNEEDDEEENKDSMDDLDSDRDSDDSAGSRSRSEQSDGEDWPGPLKRFRSG</sequence>
<dbReference type="GO" id="GO:0032040">
    <property type="term" value="C:small-subunit processome"/>
    <property type="evidence" value="ECO:0007669"/>
    <property type="project" value="TreeGrafter"/>
</dbReference>
<gene>
    <name evidence="4" type="ORF">AXG93_1130s1540</name>
</gene>
<keyword evidence="5" id="KW-1185">Reference proteome</keyword>
<organism evidence="4 5">
    <name type="scientific">Marchantia polymorpha subsp. ruderalis</name>
    <dbReference type="NCBI Taxonomy" id="1480154"/>
    <lineage>
        <taxon>Eukaryota</taxon>
        <taxon>Viridiplantae</taxon>
        <taxon>Streptophyta</taxon>
        <taxon>Embryophyta</taxon>
        <taxon>Marchantiophyta</taxon>
        <taxon>Marchantiopsida</taxon>
        <taxon>Marchantiidae</taxon>
        <taxon>Marchantiales</taxon>
        <taxon>Marchantiaceae</taxon>
        <taxon>Marchantia</taxon>
    </lineage>
</organism>
<feature type="region of interest" description="Disordered" evidence="2">
    <location>
        <begin position="232"/>
        <end position="283"/>
    </location>
</feature>
<protein>
    <recommendedName>
        <fullName evidence="3">CCAAT-binding factor domain-containing protein</fullName>
    </recommendedName>
</protein>
<accession>A0A176VHU7</accession>
<dbReference type="GO" id="GO:0042254">
    <property type="term" value="P:ribosome biogenesis"/>
    <property type="evidence" value="ECO:0007669"/>
    <property type="project" value="InterPro"/>
</dbReference>
<evidence type="ECO:0000256" key="1">
    <source>
        <dbReference type="ARBA" id="ARBA00007797"/>
    </source>
</evidence>
<evidence type="ECO:0000256" key="2">
    <source>
        <dbReference type="SAM" id="MobiDB-lite"/>
    </source>
</evidence>
<proteinExistence type="inferred from homology"/>
<evidence type="ECO:0000313" key="5">
    <source>
        <dbReference type="Proteomes" id="UP000077202"/>
    </source>
</evidence>
<evidence type="ECO:0000259" key="3">
    <source>
        <dbReference type="Pfam" id="PF03914"/>
    </source>
</evidence>
<name>A0A176VHU7_MARPO</name>
<dbReference type="PANTHER" id="PTHR12455">
    <property type="entry name" value="NUCLEOLAR COMPLEX PROTEIN 4"/>
    <property type="match status" value="1"/>
</dbReference>
<feature type="compositionally biased region" description="Low complexity" evidence="2">
    <location>
        <begin position="268"/>
        <end position="278"/>
    </location>
</feature>
<dbReference type="Pfam" id="PF03914">
    <property type="entry name" value="CBF"/>
    <property type="match status" value="1"/>
</dbReference>
<dbReference type="AlphaFoldDB" id="A0A176VHU7"/>
<dbReference type="GO" id="GO:0030692">
    <property type="term" value="C:Noc4p-Nop14p complex"/>
    <property type="evidence" value="ECO:0007669"/>
    <property type="project" value="TreeGrafter"/>
</dbReference>
<evidence type="ECO:0000313" key="4">
    <source>
        <dbReference type="EMBL" id="OAE19901.1"/>
    </source>
</evidence>